<dbReference type="Proteomes" id="UP000639274">
    <property type="component" value="Chromosome"/>
</dbReference>
<evidence type="ECO:0000256" key="1">
    <source>
        <dbReference type="SAM" id="SignalP"/>
    </source>
</evidence>
<evidence type="ECO:0000313" key="3">
    <source>
        <dbReference type="EMBL" id="QSX76918.1"/>
    </source>
</evidence>
<keyword evidence="1" id="KW-0732">Signal</keyword>
<protein>
    <submittedName>
        <fullName evidence="3">Right-handed parallel beta-helix repeat-containing protein</fullName>
    </submittedName>
</protein>
<dbReference type="RefSeq" id="WP_200610938.1">
    <property type="nucleotide sequence ID" value="NZ_CP071518.1"/>
</dbReference>
<dbReference type="InterPro" id="IPR007742">
    <property type="entry name" value="NosD_dom"/>
</dbReference>
<reference evidence="3 4" key="1">
    <citation type="submission" date="2021-03" db="EMBL/GenBank/DDBJ databases">
        <title>Lysobacter sp. nov. isolated from soil of gangwondo yeongwol, south Korea.</title>
        <authorList>
            <person name="Kim K.R."/>
            <person name="Kim K.H."/>
            <person name="Jeon C.O."/>
        </authorList>
    </citation>
    <scope>NUCLEOTIDE SEQUENCE [LARGE SCALE GENOMIC DNA]</scope>
    <source>
        <strain evidence="3 4">R19</strain>
    </source>
</reference>
<dbReference type="InterPro" id="IPR006626">
    <property type="entry name" value="PbH1"/>
</dbReference>
<evidence type="ECO:0000259" key="2">
    <source>
        <dbReference type="Pfam" id="PF05048"/>
    </source>
</evidence>
<keyword evidence="4" id="KW-1185">Reference proteome</keyword>
<feature type="signal peptide" evidence="1">
    <location>
        <begin position="1"/>
        <end position="16"/>
    </location>
</feature>
<dbReference type="AlphaFoldDB" id="A0A974XW97"/>
<dbReference type="Gene3D" id="2.160.20.10">
    <property type="entry name" value="Single-stranded right-handed beta-helix, Pectin lyase-like"/>
    <property type="match status" value="1"/>
</dbReference>
<dbReference type="SUPFAM" id="SSF51126">
    <property type="entry name" value="Pectin lyase-like"/>
    <property type="match status" value="1"/>
</dbReference>
<dbReference type="InterPro" id="IPR011050">
    <property type="entry name" value="Pectin_lyase_fold/virulence"/>
</dbReference>
<sequence>MPLALLLLMAAAPARAAHSYDNCTGFIDSLPVTITTQGTWCLRKDLSTSIKYGVAVQLATNNVTLDCNDFKIAGSAAFIDYVPDGIQAQDRLNITVRNCRVEGFTRGLSLAGAAGGGHVVEDNRFTANTFVGMLVEGDGSVVRRNFVGGTGRSMTPPYDTHAYGIVTAQDVDIVDNEVSGVQPYQWSTGNAFGIVTRGSSATVARNRISGAHYGISDSESTRIVIRENEVLLSGGSDTGITCASPLGRAERNVIVRAGTPLVTCSSLGNDVLP</sequence>
<evidence type="ECO:0000313" key="4">
    <source>
        <dbReference type="Proteomes" id="UP000639274"/>
    </source>
</evidence>
<gene>
    <name evidence="3" type="ORF">I8J32_008760</name>
</gene>
<accession>A0A974XW97</accession>
<feature type="domain" description="Periplasmic copper-binding protein NosD beta helix" evidence="2">
    <location>
        <begin position="72"/>
        <end position="228"/>
    </location>
</feature>
<dbReference type="EMBL" id="CP071518">
    <property type="protein sequence ID" value="QSX76918.1"/>
    <property type="molecule type" value="Genomic_DNA"/>
</dbReference>
<dbReference type="InterPro" id="IPR012334">
    <property type="entry name" value="Pectin_lyas_fold"/>
</dbReference>
<dbReference type="KEGG" id="lsf:I8J32_008760"/>
<dbReference type="Pfam" id="PF05048">
    <property type="entry name" value="NosD"/>
    <property type="match status" value="1"/>
</dbReference>
<name>A0A974XW97_9GAMM</name>
<feature type="chain" id="PRO_5037882828" evidence="1">
    <location>
        <begin position="17"/>
        <end position="273"/>
    </location>
</feature>
<proteinExistence type="predicted"/>
<dbReference type="SMART" id="SM00710">
    <property type="entry name" value="PbH1"/>
    <property type="match status" value="4"/>
</dbReference>
<organism evidence="3 4">
    <name type="scientific">Agrilutibacter solisilvae</name>
    <dbReference type="NCBI Taxonomy" id="2763317"/>
    <lineage>
        <taxon>Bacteria</taxon>
        <taxon>Pseudomonadati</taxon>
        <taxon>Pseudomonadota</taxon>
        <taxon>Gammaproteobacteria</taxon>
        <taxon>Lysobacterales</taxon>
        <taxon>Lysobacteraceae</taxon>
        <taxon>Agrilutibacter</taxon>
    </lineage>
</organism>